<keyword evidence="1" id="KW-0812">Transmembrane</keyword>
<protein>
    <submittedName>
        <fullName evidence="2">Uncharacterized protein</fullName>
    </submittedName>
</protein>
<feature type="transmembrane region" description="Helical" evidence="1">
    <location>
        <begin position="97"/>
        <end position="117"/>
    </location>
</feature>
<dbReference type="AlphaFoldDB" id="A0A6N9HA35"/>
<organism evidence="2 3">
    <name type="scientific">Brevibacterium rongguiense</name>
    <dbReference type="NCBI Taxonomy" id="2695267"/>
    <lineage>
        <taxon>Bacteria</taxon>
        <taxon>Bacillati</taxon>
        <taxon>Actinomycetota</taxon>
        <taxon>Actinomycetes</taxon>
        <taxon>Micrococcales</taxon>
        <taxon>Brevibacteriaceae</taxon>
        <taxon>Brevibacterium</taxon>
    </lineage>
</organism>
<dbReference type="RefSeq" id="WP_160954053.1">
    <property type="nucleotide sequence ID" value="NZ_WWEQ01000064.1"/>
</dbReference>
<gene>
    <name evidence="2" type="ORF">GSY69_11885</name>
</gene>
<dbReference type="EMBL" id="WWEQ01000064">
    <property type="protein sequence ID" value="MYM20641.1"/>
    <property type="molecule type" value="Genomic_DNA"/>
</dbReference>
<keyword evidence="1" id="KW-1133">Transmembrane helix</keyword>
<dbReference type="Proteomes" id="UP000469215">
    <property type="component" value="Unassembled WGS sequence"/>
</dbReference>
<comment type="caution">
    <text evidence="2">The sequence shown here is derived from an EMBL/GenBank/DDBJ whole genome shotgun (WGS) entry which is preliminary data.</text>
</comment>
<evidence type="ECO:0000313" key="3">
    <source>
        <dbReference type="Proteomes" id="UP000469215"/>
    </source>
</evidence>
<keyword evidence="1" id="KW-0472">Membrane</keyword>
<feature type="transmembrane region" description="Helical" evidence="1">
    <location>
        <begin position="21"/>
        <end position="46"/>
    </location>
</feature>
<sequence>MESDYTRPARPPQRGRRRLCTALPILGLVLAVPPLVLSVLFSLQAVQYLQPLQEIGAADAGTKAGLIVMSSTGWLALAAAIVLVLVAYRRPALRWRAWWSAAIVAVGLANPLAWALLGFV</sequence>
<name>A0A6N9HA35_9MICO</name>
<evidence type="ECO:0000256" key="1">
    <source>
        <dbReference type="SAM" id="Phobius"/>
    </source>
</evidence>
<accession>A0A6N9HA35</accession>
<reference evidence="2 3" key="1">
    <citation type="submission" date="2020-01" db="EMBL/GenBank/DDBJ databases">
        <authorList>
            <person name="Deng T."/>
        </authorList>
    </citation>
    <scope>NUCLEOTIDE SEQUENCE [LARGE SCALE GENOMIC DNA]</scope>
    <source>
        <strain evidence="2 3">5221</strain>
    </source>
</reference>
<feature type="transmembrane region" description="Helical" evidence="1">
    <location>
        <begin position="66"/>
        <end position="88"/>
    </location>
</feature>
<keyword evidence="3" id="KW-1185">Reference proteome</keyword>
<evidence type="ECO:0000313" key="2">
    <source>
        <dbReference type="EMBL" id="MYM20641.1"/>
    </source>
</evidence>
<proteinExistence type="predicted"/>